<feature type="compositionally biased region" description="Polar residues" evidence="1">
    <location>
        <begin position="71"/>
        <end position="87"/>
    </location>
</feature>
<dbReference type="Proteomes" id="UP000245916">
    <property type="component" value="Unassembled WGS sequence"/>
</dbReference>
<evidence type="ECO:0000256" key="1">
    <source>
        <dbReference type="SAM" id="MobiDB-lite"/>
    </source>
</evidence>
<feature type="region of interest" description="Disordered" evidence="1">
    <location>
        <begin position="44"/>
        <end position="87"/>
    </location>
</feature>
<feature type="compositionally biased region" description="Low complexity" evidence="1">
    <location>
        <begin position="44"/>
        <end position="63"/>
    </location>
</feature>
<gene>
    <name evidence="2" type="ORF">DF286_10050</name>
</gene>
<organism evidence="2 3">
    <name type="scientific">Allosphingosinicella humi</name>
    <dbReference type="NCBI Taxonomy" id="2068657"/>
    <lineage>
        <taxon>Bacteria</taxon>
        <taxon>Pseudomonadati</taxon>
        <taxon>Pseudomonadota</taxon>
        <taxon>Alphaproteobacteria</taxon>
        <taxon>Sphingomonadales</taxon>
        <taxon>Sphingomonadaceae</taxon>
        <taxon>Allosphingosinicella</taxon>
    </lineage>
</organism>
<dbReference type="EMBL" id="QFFF01000001">
    <property type="protein sequence ID" value="PWG03167.1"/>
    <property type="molecule type" value="Genomic_DNA"/>
</dbReference>
<name>A0A2U2J4C6_9SPHN</name>
<reference evidence="2 3" key="1">
    <citation type="submission" date="2018-05" db="EMBL/GenBank/DDBJ databases">
        <title>Genome of Sphingosinicella humi QZX222.</title>
        <authorList>
            <person name="Qiao Z."/>
            <person name="Wang G."/>
        </authorList>
    </citation>
    <scope>NUCLEOTIDE SEQUENCE [LARGE SCALE GENOMIC DNA]</scope>
    <source>
        <strain evidence="2 3">QZX222</strain>
    </source>
</reference>
<protein>
    <submittedName>
        <fullName evidence="2">Uncharacterized protein</fullName>
    </submittedName>
</protein>
<proteinExistence type="predicted"/>
<comment type="caution">
    <text evidence="2">The sequence shown here is derived from an EMBL/GenBank/DDBJ whole genome shotgun (WGS) entry which is preliminary data.</text>
</comment>
<accession>A0A2U2J4C6</accession>
<evidence type="ECO:0000313" key="3">
    <source>
        <dbReference type="Proteomes" id="UP000245916"/>
    </source>
</evidence>
<dbReference type="AlphaFoldDB" id="A0A2U2J4C6"/>
<sequence length="87" mass="8985">MQRVRIGLTGLAFVFVLVLLAAIFINPSDEEPITADTVEQQLTAEGNEAAAAEPAAPKEPLAELGVAPGNIDSNSTANSTDRPTPGL</sequence>
<keyword evidence="3" id="KW-1185">Reference proteome</keyword>
<evidence type="ECO:0000313" key="2">
    <source>
        <dbReference type="EMBL" id="PWG03167.1"/>
    </source>
</evidence>